<protein>
    <submittedName>
        <fullName evidence="3">Uncharacterized protein</fullName>
    </submittedName>
</protein>
<name>A0A6C0LAL7_9ZZZZ</name>
<evidence type="ECO:0000256" key="1">
    <source>
        <dbReference type="SAM" id="MobiDB-lite"/>
    </source>
</evidence>
<accession>A0A6C0LAL7</accession>
<keyword evidence="2" id="KW-0812">Transmembrane</keyword>
<dbReference type="AlphaFoldDB" id="A0A6C0LAL7"/>
<feature type="transmembrane region" description="Helical" evidence="2">
    <location>
        <begin position="12"/>
        <end position="30"/>
    </location>
</feature>
<reference evidence="3" key="1">
    <citation type="journal article" date="2020" name="Nature">
        <title>Giant virus diversity and host interactions through global metagenomics.</title>
        <authorList>
            <person name="Schulz F."/>
            <person name="Roux S."/>
            <person name="Paez-Espino D."/>
            <person name="Jungbluth S."/>
            <person name="Walsh D.A."/>
            <person name="Denef V.J."/>
            <person name="McMahon K.D."/>
            <person name="Konstantinidis K.T."/>
            <person name="Eloe-Fadrosh E.A."/>
            <person name="Kyrpides N.C."/>
            <person name="Woyke T."/>
        </authorList>
    </citation>
    <scope>NUCLEOTIDE SEQUENCE</scope>
    <source>
        <strain evidence="3">GVMAG-M-3300027759-16</strain>
    </source>
</reference>
<dbReference type="EMBL" id="MN740439">
    <property type="protein sequence ID" value="QHU26342.1"/>
    <property type="molecule type" value="Genomic_DNA"/>
</dbReference>
<evidence type="ECO:0000313" key="3">
    <source>
        <dbReference type="EMBL" id="QHU26342.1"/>
    </source>
</evidence>
<keyword evidence="2" id="KW-0472">Membrane</keyword>
<organism evidence="3">
    <name type="scientific">viral metagenome</name>
    <dbReference type="NCBI Taxonomy" id="1070528"/>
    <lineage>
        <taxon>unclassified sequences</taxon>
        <taxon>metagenomes</taxon>
        <taxon>organismal metagenomes</taxon>
    </lineage>
</organism>
<sequence>MITAMDVEKTFANVLTFLICVMFLASIHVLSGREYVFKPNATKEIEEQDPEEEQEEEEEQEQEQEQEQEEKPTPLTRMCRFGCCPLNQTMDAYYESFTDEAIYHRKAYVDSMYEDVERDYMEAKKNFSDAQVQLNQAHAAYVHLITSSEKMASLDKERSMQAKLADATVEDMYGMLSAVHKWKPFVHSPNGMYPEEKVMWEKVLWNQIRRAKEHQT</sequence>
<keyword evidence="2" id="KW-1133">Transmembrane helix</keyword>
<evidence type="ECO:0000256" key="2">
    <source>
        <dbReference type="SAM" id="Phobius"/>
    </source>
</evidence>
<feature type="region of interest" description="Disordered" evidence="1">
    <location>
        <begin position="41"/>
        <end position="73"/>
    </location>
</feature>
<proteinExistence type="predicted"/>
<feature type="compositionally biased region" description="Acidic residues" evidence="1">
    <location>
        <begin position="46"/>
        <end position="68"/>
    </location>
</feature>